<dbReference type="EMBL" id="CAMXCT010000913">
    <property type="protein sequence ID" value="CAI3984721.1"/>
    <property type="molecule type" value="Genomic_DNA"/>
</dbReference>
<gene>
    <name evidence="2" type="ORF">C1SCF055_LOCUS12240</name>
</gene>
<sequence>MQVFLEANEQIDIEDEDRPMGLGLYEKSFRETCFKKRLDEGNLCPEGNLFLVPMCDTCNKTQETANFWFELKPGTILVETCVRENYAKKKRRLVVYLCPSKDGARLWRPDCCLDNKGPRSSAKKHSGIIPRTSLLSYRLEKKKRKVAFWCMACNDCVEEDVKYKEDKMDNFARMSKAIELLEMAVQAFIKQLDNVIEIKDVKFHFSSLRMTFQTTPANEEHLKQLADEMDSKSVDEALIKTEFDKKKKNANEEDSKALEEAEQYFLDSIMPCKKKTEIIDLGGTSQNKGNAASIDRADPYPQTLERARTNAANAAEMTKRMCDAAAEAAHEMCMDKMAWAQSHSLDAPPKLGESLKEAMMRREHVKPSSEISDVNRLLQMCSGGRALKGCIPTTQFWSKSPTFSLMGTPKDADLKSLSWHKDFEYHFGSLDEASDTLTMAKCFGTSSIDSFVKDTRRSFLGFSGGSGKFESTSAEETKESSSIALTQKSRAQTVHSLRLKSIARFKIELPQEGLPLSQRALEDLRSLYETWKLRWKDQSGSASIAGDQETQKFSEELSKWLRQFFEDFGSHLTSGTFSLGGIFIHQGVTVSNEKLSAAAAMDAFSQARSKSSSSESNSGFDGAVLGDVIKDVGNSMEQIGSEAALLAEGAVTVAAVAEGGPAAAGVGAQAGQLATAAVKMQTKAMSAMTKSVGAVMSSIKIYIFAPSHLQIYIFTPSHLLLYIFTLSHLQIYIFTLSHLQIYIFTPAHLLSYIFAPSHLQIYIFTPSHLLIYIFTPAHLLIYIFVKLRQIRSTCGKKFCAENGVVSKATKHRIQTQTQSLSFALGAYVGLGCSSKAYLDGPRGC</sequence>
<dbReference type="EMBL" id="CAMXCT020000913">
    <property type="protein sequence ID" value="CAL1138096.1"/>
    <property type="molecule type" value="Genomic_DNA"/>
</dbReference>
<dbReference type="AlphaFoldDB" id="A0A9P1C479"/>
<feature type="transmembrane region" description="Helical" evidence="1">
    <location>
        <begin position="761"/>
        <end position="785"/>
    </location>
</feature>
<evidence type="ECO:0000313" key="4">
    <source>
        <dbReference type="EMBL" id="CAL4772033.1"/>
    </source>
</evidence>
<accession>A0A9P1C479</accession>
<dbReference type="OrthoDB" id="10688589at2759"/>
<protein>
    <submittedName>
        <fullName evidence="4">G-protein coupled receptors family 1 profile domain-containing protein</fullName>
    </submittedName>
</protein>
<dbReference type="EMBL" id="CAMXCT030000913">
    <property type="protein sequence ID" value="CAL4772033.1"/>
    <property type="molecule type" value="Genomic_DNA"/>
</dbReference>
<evidence type="ECO:0000313" key="3">
    <source>
        <dbReference type="EMBL" id="CAL1138096.1"/>
    </source>
</evidence>
<proteinExistence type="predicted"/>
<feature type="transmembrane region" description="Helical" evidence="1">
    <location>
        <begin position="731"/>
        <end position="755"/>
    </location>
</feature>
<keyword evidence="4" id="KW-0675">Receptor</keyword>
<keyword evidence="5" id="KW-1185">Reference proteome</keyword>
<name>A0A9P1C479_9DINO</name>
<evidence type="ECO:0000313" key="2">
    <source>
        <dbReference type="EMBL" id="CAI3984721.1"/>
    </source>
</evidence>
<reference evidence="2" key="1">
    <citation type="submission" date="2022-10" db="EMBL/GenBank/DDBJ databases">
        <authorList>
            <person name="Chen Y."/>
            <person name="Dougan E. K."/>
            <person name="Chan C."/>
            <person name="Rhodes N."/>
            <person name="Thang M."/>
        </authorList>
    </citation>
    <scope>NUCLEOTIDE SEQUENCE</scope>
</reference>
<evidence type="ECO:0000313" key="5">
    <source>
        <dbReference type="Proteomes" id="UP001152797"/>
    </source>
</evidence>
<keyword evidence="1" id="KW-0812">Transmembrane</keyword>
<comment type="caution">
    <text evidence="2">The sequence shown here is derived from an EMBL/GenBank/DDBJ whole genome shotgun (WGS) entry which is preliminary data.</text>
</comment>
<organism evidence="2">
    <name type="scientific">Cladocopium goreaui</name>
    <dbReference type="NCBI Taxonomy" id="2562237"/>
    <lineage>
        <taxon>Eukaryota</taxon>
        <taxon>Sar</taxon>
        <taxon>Alveolata</taxon>
        <taxon>Dinophyceae</taxon>
        <taxon>Suessiales</taxon>
        <taxon>Symbiodiniaceae</taxon>
        <taxon>Cladocopium</taxon>
    </lineage>
</organism>
<evidence type="ECO:0000256" key="1">
    <source>
        <dbReference type="SAM" id="Phobius"/>
    </source>
</evidence>
<keyword evidence="1" id="KW-1133">Transmembrane helix</keyword>
<feature type="transmembrane region" description="Helical" evidence="1">
    <location>
        <begin position="701"/>
        <end position="724"/>
    </location>
</feature>
<keyword evidence="1" id="KW-0472">Membrane</keyword>
<reference evidence="3" key="2">
    <citation type="submission" date="2024-04" db="EMBL/GenBank/DDBJ databases">
        <authorList>
            <person name="Chen Y."/>
            <person name="Shah S."/>
            <person name="Dougan E. K."/>
            <person name="Thang M."/>
            <person name="Chan C."/>
        </authorList>
    </citation>
    <scope>NUCLEOTIDE SEQUENCE [LARGE SCALE GENOMIC DNA]</scope>
</reference>
<dbReference type="Proteomes" id="UP001152797">
    <property type="component" value="Unassembled WGS sequence"/>
</dbReference>